<dbReference type="KEGG" id="our:CEQ07_03570"/>
<reference evidence="1 2" key="1">
    <citation type="submission" date="2018-06" db="EMBL/GenBank/DDBJ databases">
        <authorList>
            <consortium name="Pathogen Informatics"/>
            <person name="Doyle S."/>
        </authorList>
    </citation>
    <scope>NUCLEOTIDE SEQUENCE [LARGE SCALE GENOMIC DNA]</scope>
    <source>
        <strain evidence="1 2">NCTC11009</strain>
    </source>
</reference>
<evidence type="ECO:0000313" key="1">
    <source>
        <dbReference type="EMBL" id="SPY08115.1"/>
    </source>
</evidence>
<evidence type="ECO:0000313" key="2">
    <source>
        <dbReference type="Proteomes" id="UP000250242"/>
    </source>
</evidence>
<name>A0A2N6Q9H9_9BURK</name>
<dbReference type="AlphaFoldDB" id="A0A2N6Q9H9"/>
<dbReference type="Proteomes" id="UP000250242">
    <property type="component" value="Unassembled WGS sequence"/>
</dbReference>
<dbReference type="RefSeq" id="WP_070470172.1">
    <property type="nucleotide sequence ID" value="NZ_CAUPHC010000006.1"/>
</dbReference>
<dbReference type="EMBL" id="UATH01000001">
    <property type="protein sequence ID" value="SPY08115.1"/>
    <property type="molecule type" value="Genomic_DNA"/>
</dbReference>
<gene>
    <name evidence="1" type="ORF">NCTC11009_01332</name>
</gene>
<organism evidence="1 2">
    <name type="scientific">Oligella urethralis</name>
    <dbReference type="NCBI Taxonomy" id="90245"/>
    <lineage>
        <taxon>Bacteria</taxon>
        <taxon>Pseudomonadati</taxon>
        <taxon>Pseudomonadota</taxon>
        <taxon>Betaproteobacteria</taxon>
        <taxon>Burkholderiales</taxon>
        <taxon>Alcaligenaceae</taxon>
        <taxon>Oligella</taxon>
    </lineage>
</organism>
<sequence length="227" mass="25897">MKQRLLFIAIAITALLLVFKDTPHYHALFNKNKAAEKERQALAFDDHYPEAQCRVALPLSYESDEEAARKDYYFYTQYIHLKPQPFNLDSYTTSEGAVVESYGFHEPCPLVFNQFLLVDLYPEEVRVDYLERSKGLETQSAFTVDEESVCVIQVALPLVYVDMTSLVQAHLEQRLSSFEGIRDQSLSEEQLTQIMSLGFSSSCDEVMSDYGICQASCPIFHAAKFTV</sequence>
<protein>
    <submittedName>
        <fullName evidence="1">Uncharacterized protein</fullName>
    </submittedName>
</protein>
<proteinExistence type="predicted"/>
<accession>A0A2N6Q9H9</accession>